<dbReference type="EMBL" id="CP027059">
    <property type="protein sequence ID" value="UQZ85703.1"/>
    <property type="molecule type" value="Genomic_DNA"/>
</dbReference>
<dbReference type="RefSeq" id="WP_249861307.1">
    <property type="nucleotide sequence ID" value="NZ_CP027059.1"/>
</dbReference>
<dbReference type="InterPro" id="IPR001296">
    <property type="entry name" value="Glyco_trans_1"/>
</dbReference>
<name>A0ABY4RUI0_9BACL</name>
<evidence type="ECO:0000313" key="2">
    <source>
        <dbReference type="EMBL" id="UQZ85703.1"/>
    </source>
</evidence>
<dbReference type="EC" id="2.4.1.301" evidence="2"/>
<dbReference type="CDD" id="cd03811">
    <property type="entry name" value="GT4_GT28_WabH-like"/>
    <property type="match status" value="1"/>
</dbReference>
<dbReference type="GO" id="GO:0016757">
    <property type="term" value="F:glycosyltransferase activity"/>
    <property type="evidence" value="ECO:0007669"/>
    <property type="project" value="UniProtKB-KW"/>
</dbReference>
<evidence type="ECO:0000313" key="3">
    <source>
        <dbReference type="Proteomes" id="UP001057134"/>
    </source>
</evidence>
<dbReference type="SUPFAM" id="SSF53756">
    <property type="entry name" value="UDP-Glycosyltransferase/glycogen phosphorylase"/>
    <property type="match status" value="1"/>
</dbReference>
<dbReference type="Proteomes" id="UP001057134">
    <property type="component" value="Chromosome"/>
</dbReference>
<gene>
    <name evidence="2" type="primary">kanE_3</name>
    <name evidence="2" type="ORF">SK3146_04992</name>
</gene>
<dbReference type="PANTHER" id="PTHR12526">
    <property type="entry name" value="GLYCOSYLTRANSFERASE"/>
    <property type="match status" value="1"/>
</dbReference>
<feature type="domain" description="Glycosyl transferase family 1" evidence="1">
    <location>
        <begin position="154"/>
        <end position="297"/>
    </location>
</feature>
<keyword evidence="3" id="KW-1185">Reference proteome</keyword>
<dbReference type="PANTHER" id="PTHR12526:SF630">
    <property type="entry name" value="GLYCOSYLTRANSFERASE"/>
    <property type="match status" value="1"/>
</dbReference>
<reference evidence="2" key="2">
    <citation type="journal article" date="2021" name="J Anim Sci Technol">
        <title>Complete genome sequence of Paenibacillus konkukensis sp. nov. SK3146 as a potential probiotic strain.</title>
        <authorList>
            <person name="Jung H.I."/>
            <person name="Park S."/>
            <person name="Niu K.M."/>
            <person name="Lee S.W."/>
            <person name="Kothari D."/>
            <person name="Yi K.J."/>
            <person name="Kim S.K."/>
        </authorList>
    </citation>
    <scope>NUCLEOTIDE SEQUENCE</scope>
    <source>
        <strain evidence="2">SK3146</strain>
    </source>
</reference>
<organism evidence="2 3">
    <name type="scientific">Paenibacillus konkukensis</name>
    <dbReference type="NCBI Taxonomy" id="2020716"/>
    <lineage>
        <taxon>Bacteria</taxon>
        <taxon>Bacillati</taxon>
        <taxon>Bacillota</taxon>
        <taxon>Bacilli</taxon>
        <taxon>Bacillales</taxon>
        <taxon>Paenibacillaceae</taxon>
        <taxon>Paenibacillus</taxon>
    </lineage>
</organism>
<accession>A0ABY4RUI0</accession>
<keyword evidence="2" id="KW-0808">Transferase</keyword>
<keyword evidence="2" id="KW-0328">Glycosyltransferase</keyword>
<reference evidence="2" key="1">
    <citation type="submission" date="2018-02" db="EMBL/GenBank/DDBJ databases">
        <authorList>
            <person name="Kim S.-K."/>
            <person name="Jung H.-I."/>
            <person name="Lee S.-W."/>
        </authorList>
    </citation>
    <scope>NUCLEOTIDE SEQUENCE</scope>
    <source>
        <strain evidence="2">SK3146</strain>
    </source>
</reference>
<protein>
    <submittedName>
        <fullName evidence="2">Alpha-D-kanosaminyltransferase</fullName>
        <ecNumber evidence="2">2.4.1.301</ecNumber>
    </submittedName>
</protein>
<dbReference type="Gene3D" id="3.40.50.2000">
    <property type="entry name" value="Glycogen Phosphorylase B"/>
    <property type="match status" value="2"/>
</dbReference>
<dbReference type="Pfam" id="PF00534">
    <property type="entry name" value="Glycos_transf_1"/>
    <property type="match status" value="1"/>
</dbReference>
<evidence type="ECO:0000259" key="1">
    <source>
        <dbReference type="Pfam" id="PF00534"/>
    </source>
</evidence>
<sequence>MITEGRVSLAAGKLLGSFAGKLSKGKGVGARWEVYRRFLPKLKSRYDVAISYLDFFCNYYVAEKVHADKKIMYNHMDYAYSQTQGWPCPRLERKSFVSSDYIVTVADSARRSLESFFPEHSDKIRVIHNRVSNATVQRLSEEPVDNDGFQGTRVATVARLCDEKGVMLALEACSQIVSEGYPIRWYLIGTGGLQGELEERLKRLGLEQHFMLMGEKQNPYPYVKGADIYVQPSKTEAHCIAVEEAIALQRPIVVTDIPSFKQQITDGETGIVVPAHAQGLAEGITKLVRSKELRDKLTVQLSYEQNRYQDELNKFYELIEC</sequence>
<proteinExistence type="predicted"/>